<feature type="transmembrane region" description="Helical" evidence="6">
    <location>
        <begin position="270"/>
        <end position="290"/>
    </location>
</feature>
<organism evidence="8 9">
    <name type="scientific">Rosistilla carotiformis</name>
    <dbReference type="NCBI Taxonomy" id="2528017"/>
    <lineage>
        <taxon>Bacteria</taxon>
        <taxon>Pseudomonadati</taxon>
        <taxon>Planctomycetota</taxon>
        <taxon>Planctomycetia</taxon>
        <taxon>Pirellulales</taxon>
        <taxon>Pirellulaceae</taxon>
        <taxon>Rosistilla</taxon>
    </lineage>
</organism>
<evidence type="ECO:0000256" key="5">
    <source>
        <dbReference type="SAM" id="MobiDB-lite"/>
    </source>
</evidence>
<keyword evidence="3 6" id="KW-1133">Transmembrane helix</keyword>
<dbReference type="KEGG" id="rcf:Poly24_00600"/>
<feature type="region of interest" description="Disordered" evidence="5">
    <location>
        <begin position="499"/>
        <end position="523"/>
    </location>
</feature>
<accession>A0A518JLF0</accession>
<evidence type="ECO:0000313" key="9">
    <source>
        <dbReference type="Proteomes" id="UP000315082"/>
    </source>
</evidence>
<feature type="domain" description="O-antigen ligase-related" evidence="7">
    <location>
        <begin position="287"/>
        <end position="425"/>
    </location>
</feature>
<feature type="transmembrane region" description="Helical" evidence="6">
    <location>
        <begin position="38"/>
        <end position="56"/>
    </location>
</feature>
<protein>
    <submittedName>
        <fullName evidence="8">O-Antigen ligase</fullName>
    </submittedName>
</protein>
<dbReference type="SUPFAM" id="SSF48452">
    <property type="entry name" value="TPR-like"/>
    <property type="match status" value="1"/>
</dbReference>
<feature type="transmembrane region" description="Helical" evidence="6">
    <location>
        <begin position="167"/>
        <end position="186"/>
    </location>
</feature>
<dbReference type="PANTHER" id="PTHR37422:SF23">
    <property type="entry name" value="TEICHURONIC ACID BIOSYNTHESIS PROTEIN TUAE"/>
    <property type="match status" value="1"/>
</dbReference>
<evidence type="ECO:0000313" key="8">
    <source>
        <dbReference type="EMBL" id="QDV66376.1"/>
    </source>
</evidence>
<reference evidence="8 9" key="1">
    <citation type="submission" date="2019-02" db="EMBL/GenBank/DDBJ databases">
        <title>Deep-cultivation of Planctomycetes and their phenomic and genomic characterization uncovers novel biology.</title>
        <authorList>
            <person name="Wiegand S."/>
            <person name="Jogler M."/>
            <person name="Boedeker C."/>
            <person name="Pinto D."/>
            <person name="Vollmers J."/>
            <person name="Rivas-Marin E."/>
            <person name="Kohn T."/>
            <person name="Peeters S.H."/>
            <person name="Heuer A."/>
            <person name="Rast P."/>
            <person name="Oberbeckmann S."/>
            <person name="Bunk B."/>
            <person name="Jeske O."/>
            <person name="Meyerdierks A."/>
            <person name="Storesund J.E."/>
            <person name="Kallscheuer N."/>
            <person name="Luecker S."/>
            <person name="Lage O.M."/>
            <person name="Pohl T."/>
            <person name="Merkel B.J."/>
            <person name="Hornburger P."/>
            <person name="Mueller R.-W."/>
            <person name="Bruemmer F."/>
            <person name="Labrenz M."/>
            <person name="Spormann A.M."/>
            <person name="Op den Camp H."/>
            <person name="Overmann J."/>
            <person name="Amann R."/>
            <person name="Jetten M.S.M."/>
            <person name="Mascher T."/>
            <person name="Medema M.H."/>
            <person name="Devos D.P."/>
            <person name="Kaster A.-K."/>
            <person name="Ovreas L."/>
            <person name="Rohde M."/>
            <person name="Galperin M.Y."/>
            <person name="Jogler C."/>
        </authorList>
    </citation>
    <scope>NUCLEOTIDE SEQUENCE [LARGE SCALE GENOMIC DNA]</scope>
    <source>
        <strain evidence="8 9">Poly24</strain>
    </source>
</reference>
<proteinExistence type="predicted"/>
<keyword evidence="4 6" id="KW-0472">Membrane</keyword>
<feature type="transmembrane region" description="Helical" evidence="6">
    <location>
        <begin position="543"/>
        <end position="562"/>
    </location>
</feature>
<feature type="compositionally biased region" description="Polar residues" evidence="5">
    <location>
        <begin position="500"/>
        <end position="521"/>
    </location>
</feature>
<dbReference type="GO" id="GO:0016020">
    <property type="term" value="C:membrane"/>
    <property type="evidence" value="ECO:0007669"/>
    <property type="project" value="UniProtKB-SubCell"/>
</dbReference>
<dbReference type="Proteomes" id="UP000315082">
    <property type="component" value="Chromosome"/>
</dbReference>
<feature type="transmembrane region" description="Helical" evidence="6">
    <location>
        <begin position="472"/>
        <end position="493"/>
    </location>
</feature>
<evidence type="ECO:0000256" key="2">
    <source>
        <dbReference type="ARBA" id="ARBA00022692"/>
    </source>
</evidence>
<sequence length="911" mass="100333">MPERLEKAIIAIVGVGICTLPAIVVWDYGGVLPWTKFWASNVLFALGLGTLPLLFWHRERVTLFFISIPLLSLFIWGLTYAQTIPISSHWISWLSSGSKDAYQNWIPTALWNEYQSPSNNLRTTTSPSHFPISICPWLTKQAMSLPALFGLTTLLASLVYQTRHSVLMLLILTAMSGGAVSCMGIFDAVRKSQSTEMSTVVTPSVQNAAPFGPFVNKNNAACYLNLSLACTLGLLAFVAFERSHPQSSYSRYTNDSVHWRERLRTSLESYVLLFDAKTVFLTLLTGLQLAGVLVCSSRGGMLATVAGMLYCTVSIRRTKYAKEAGVVILIVVIATAFGLESLNLRTKAQDRAASIWKSFEQADDGRLQHWPDGLRAAWAHFPAGAGLGTYRYAYLPTQQNESAASFVNADAMPVEWLVEGGIWLIPLVLIGLVAVHRQLAQLTVKRSPLQKSVAVTGWYMLGALLVSQMFDFGILIPANYLTVAVLIGAMFAMSADRCKPQQSCSGRSSWERNPQGKPTNRASSISAPSSALWSVIHGAVHRLSLVSLVLVYLALAFVTIVWSRQAAVSDFAIRSQSIQSTQSSQDHESNRVDLPMSCDPFLQVAFARSILREQSRLPVVLARDTSPSENLEYLGSLASIEMRRAEYYHSQSANSRALPPDTVLLSGQNLQEIMRSRQLALAALVNCPLDFNARLILLLTSFVGKKDVPTTMQLLNRSAQLSPNTADRVLALACLGYAFPGFDASSALIARSLRLQPRLFDKLWPLILMVGDHQRMSQAFPDEPAVMLMAIESKQLPPPLSALLAERITLLLNSDDCALTDAEIAFLKGNLAFQQGDLTTANTELRTAVRLAPSQISYRISYVETLESQGKLDIAIQQILRCLVQSPENESLARKHRQLVRDWMDGNAKAD</sequence>
<evidence type="ECO:0000256" key="4">
    <source>
        <dbReference type="ARBA" id="ARBA00023136"/>
    </source>
</evidence>
<feature type="transmembrane region" description="Helical" evidence="6">
    <location>
        <begin position="143"/>
        <end position="160"/>
    </location>
</feature>
<dbReference type="AlphaFoldDB" id="A0A518JLF0"/>
<dbReference type="EMBL" id="CP036348">
    <property type="protein sequence ID" value="QDV66376.1"/>
    <property type="molecule type" value="Genomic_DNA"/>
</dbReference>
<feature type="transmembrane region" description="Helical" evidence="6">
    <location>
        <begin position="416"/>
        <end position="436"/>
    </location>
</feature>
<dbReference type="PANTHER" id="PTHR37422">
    <property type="entry name" value="TEICHURONIC ACID BIOSYNTHESIS PROTEIN TUAE"/>
    <property type="match status" value="1"/>
</dbReference>
<keyword evidence="2 6" id="KW-0812">Transmembrane</keyword>
<dbReference type="Pfam" id="PF04932">
    <property type="entry name" value="Wzy_C"/>
    <property type="match status" value="1"/>
</dbReference>
<keyword evidence="9" id="KW-1185">Reference proteome</keyword>
<keyword evidence="8" id="KW-0436">Ligase</keyword>
<name>A0A518JLF0_9BACT</name>
<dbReference type="InterPro" id="IPR007016">
    <property type="entry name" value="O-antigen_ligase-rel_domated"/>
</dbReference>
<dbReference type="InterPro" id="IPR011990">
    <property type="entry name" value="TPR-like_helical_dom_sf"/>
</dbReference>
<dbReference type="GO" id="GO:0016874">
    <property type="term" value="F:ligase activity"/>
    <property type="evidence" value="ECO:0007669"/>
    <property type="project" value="UniProtKB-KW"/>
</dbReference>
<evidence type="ECO:0000256" key="1">
    <source>
        <dbReference type="ARBA" id="ARBA00004141"/>
    </source>
</evidence>
<evidence type="ECO:0000256" key="3">
    <source>
        <dbReference type="ARBA" id="ARBA00022989"/>
    </source>
</evidence>
<feature type="transmembrane region" description="Helical" evidence="6">
    <location>
        <begin position="7"/>
        <end position="26"/>
    </location>
</feature>
<comment type="subcellular location">
    <subcellularLocation>
        <location evidence="1">Membrane</location>
        <topology evidence="1">Multi-pass membrane protein</topology>
    </subcellularLocation>
</comment>
<evidence type="ECO:0000259" key="7">
    <source>
        <dbReference type="Pfam" id="PF04932"/>
    </source>
</evidence>
<dbReference type="InterPro" id="IPR051533">
    <property type="entry name" value="WaaL-like"/>
</dbReference>
<feature type="transmembrane region" description="Helical" evidence="6">
    <location>
        <begin position="223"/>
        <end position="240"/>
    </location>
</feature>
<feature type="transmembrane region" description="Helical" evidence="6">
    <location>
        <begin position="320"/>
        <end position="339"/>
    </location>
</feature>
<gene>
    <name evidence="8" type="ORF">Poly24_00600</name>
</gene>
<feature type="transmembrane region" description="Helical" evidence="6">
    <location>
        <begin position="63"/>
        <end position="81"/>
    </location>
</feature>
<dbReference type="Gene3D" id="1.25.40.10">
    <property type="entry name" value="Tetratricopeptide repeat domain"/>
    <property type="match status" value="1"/>
</dbReference>
<evidence type="ECO:0000256" key="6">
    <source>
        <dbReference type="SAM" id="Phobius"/>
    </source>
</evidence>